<evidence type="ECO:0000313" key="4">
    <source>
        <dbReference type="Proteomes" id="UP000238823"/>
    </source>
</evidence>
<proteinExistence type="predicted"/>
<feature type="compositionally biased region" description="Pro residues" evidence="1">
    <location>
        <begin position="38"/>
        <end position="47"/>
    </location>
</feature>
<feature type="region of interest" description="Disordered" evidence="1">
    <location>
        <begin position="15"/>
        <end position="85"/>
    </location>
</feature>
<evidence type="ECO:0000313" key="3">
    <source>
        <dbReference type="EMBL" id="PRQ07294.1"/>
    </source>
</evidence>
<accession>A0A2S9YQB4</accession>
<evidence type="ECO:0000256" key="1">
    <source>
        <dbReference type="SAM" id="MobiDB-lite"/>
    </source>
</evidence>
<comment type="caution">
    <text evidence="3">The sequence shown here is derived from an EMBL/GenBank/DDBJ whole genome shotgun (WGS) entry which is preliminary data.</text>
</comment>
<reference evidence="3 4" key="1">
    <citation type="submission" date="2018-03" db="EMBL/GenBank/DDBJ databases">
        <title>Draft Genome Sequences of the Obligatory Marine Myxobacteria Enhygromyxa salina SWB007.</title>
        <authorList>
            <person name="Poehlein A."/>
            <person name="Moghaddam J.A."/>
            <person name="Harms H."/>
            <person name="Alanjari M."/>
            <person name="Koenig G.M."/>
            <person name="Daniel R."/>
            <person name="Schaeberle T.F."/>
        </authorList>
    </citation>
    <scope>NUCLEOTIDE SEQUENCE [LARGE SCALE GENOMIC DNA]</scope>
    <source>
        <strain evidence="3 4">SWB007</strain>
    </source>
</reference>
<gene>
    <name evidence="3" type="ORF">ENSA7_30040</name>
</gene>
<dbReference type="RefSeq" id="WP_106090005.1">
    <property type="nucleotide sequence ID" value="NZ_PVNL01000057.1"/>
</dbReference>
<evidence type="ECO:0000256" key="2">
    <source>
        <dbReference type="SAM" id="SignalP"/>
    </source>
</evidence>
<keyword evidence="2" id="KW-0732">Signal</keyword>
<feature type="signal peptide" evidence="2">
    <location>
        <begin position="1"/>
        <end position="18"/>
    </location>
</feature>
<dbReference type="Proteomes" id="UP000238823">
    <property type="component" value="Unassembled WGS sequence"/>
</dbReference>
<name>A0A2S9YQB4_9BACT</name>
<dbReference type="AlphaFoldDB" id="A0A2S9YQB4"/>
<dbReference type="EMBL" id="PVNL01000057">
    <property type="protein sequence ID" value="PRQ07294.1"/>
    <property type="molecule type" value="Genomic_DNA"/>
</dbReference>
<feature type="chain" id="PRO_5015566465" description="DUF5683 domain-containing protein" evidence="2">
    <location>
        <begin position="19"/>
        <end position="428"/>
    </location>
</feature>
<protein>
    <recommendedName>
        <fullName evidence="5">DUF5683 domain-containing protein</fullName>
    </recommendedName>
</protein>
<feature type="compositionally biased region" description="Low complexity" evidence="1">
    <location>
        <begin position="48"/>
        <end position="57"/>
    </location>
</feature>
<sequence>MLASAIALTLLFAPPDAASPAPVSASPPTDDAAEPQAPDAPEPPTLVPPGTLVLAPAQPGEYQVFDTDGRPVGAPLTRDDAADPPDELQLPPGVYFVHGPESVDPVVVASGLRLAWDGERVLPVEVWSANRAAAEAARAEETLAAAAVAEPVPPPSASAPTHRWRAWASPLASTLVPGLGQFLNGQGGKGTGLLFGTVGSMIAASALFRLGNDGTRPLPAEYARLIGYGVFSSAAPLLWIYAITDAYRVATNKEVEPKLDHRLRLSVTRMMTVGFRADTRRPGFYDDWSISLMGQAARRFSVGVSDLSVKPGGSEGPQVWQLGARVDYRVFDRKRLWVDLAAGSIVQIVASGGRAPLDPDAARPRRVIKLGAVPYAQLDLRYFVLDRVSLDLTPRVAIPLTTRYYSANRALPRYATELELGLNLSTYF</sequence>
<feature type="compositionally biased region" description="Low complexity" evidence="1">
    <location>
        <begin position="15"/>
        <end position="37"/>
    </location>
</feature>
<evidence type="ECO:0008006" key="5">
    <source>
        <dbReference type="Google" id="ProtNLM"/>
    </source>
</evidence>
<dbReference type="OrthoDB" id="9838774at2"/>
<organism evidence="3 4">
    <name type="scientific">Enhygromyxa salina</name>
    <dbReference type="NCBI Taxonomy" id="215803"/>
    <lineage>
        <taxon>Bacteria</taxon>
        <taxon>Pseudomonadati</taxon>
        <taxon>Myxococcota</taxon>
        <taxon>Polyangia</taxon>
        <taxon>Nannocystales</taxon>
        <taxon>Nannocystaceae</taxon>
        <taxon>Enhygromyxa</taxon>
    </lineage>
</organism>